<organism evidence="2 3">
    <name type="scientific">Rubellimicrobium thermophilum DSM 16684</name>
    <dbReference type="NCBI Taxonomy" id="1123069"/>
    <lineage>
        <taxon>Bacteria</taxon>
        <taxon>Pseudomonadati</taxon>
        <taxon>Pseudomonadota</taxon>
        <taxon>Alphaproteobacteria</taxon>
        <taxon>Rhodobacterales</taxon>
        <taxon>Roseobacteraceae</taxon>
        <taxon>Rubellimicrobium</taxon>
    </lineage>
</organism>
<protein>
    <recommendedName>
        <fullName evidence="4">Glycosyl transferase family 2</fullName>
    </recommendedName>
</protein>
<gene>
    <name evidence="2" type="ORF">ruthe_01975</name>
</gene>
<dbReference type="EMBL" id="AOLV01000020">
    <property type="protein sequence ID" value="EPX84616.1"/>
    <property type="molecule type" value="Genomic_DNA"/>
</dbReference>
<name>S9QTG6_9RHOB</name>
<evidence type="ECO:0000256" key="1">
    <source>
        <dbReference type="SAM" id="MobiDB-lite"/>
    </source>
</evidence>
<evidence type="ECO:0008006" key="4">
    <source>
        <dbReference type="Google" id="ProtNLM"/>
    </source>
</evidence>
<dbReference type="InterPro" id="IPR029044">
    <property type="entry name" value="Nucleotide-diphossugar_trans"/>
</dbReference>
<dbReference type="RefSeq" id="WP_021098061.1">
    <property type="nucleotide sequence ID" value="NZ_KE557321.1"/>
</dbReference>
<evidence type="ECO:0000313" key="2">
    <source>
        <dbReference type="EMBL" id="EPX84616.1"/>
    </source>
</evidence>
<feature type="region of interest" description="Disordered" evidence="1">
    <location>
        <begin position="238"/>
        <end position="263"/>
    </location>
</feature>
<keyword evidence="3" id="KW-1185">Reference proteome</keyword>
<proteinExistence type="predicted"/>
<evidence type="ECO:0000313" key="3">
    <source>
        <dbReference type="Proteomes" id="UP000015346"/>
    </source>
</evidence>
<dbReference type="STRING" id="1123069.ruthe_01975"/>
<sequence length="263" mass="28540">MLSLTSYPARFGTLAHTLQALLRQTVQPDAVILWLDPGDEDLLPTGVTDLKRDGLEIRTCPPWRAYKKSIPTLLAHPDAFVATADDDVYYPADWLEHLVAAAATGAAVACHRAHRIRLAPDGLPRPYADWEHNIAAPGTSPRLFLTGVMGALYAPGALHPDATRAEIFTALSPANDDIWMHWMHRLAGIAATKIGGRARILEWEGSQDRSLRSVNLTGGGNDPAIRAMIARYGIPWPDPHRGQDATAGPHPTPPDAVLFPGQD</sequence>
<dbReference type="SUPFAM" id="SSF53448">
    <property type="entry name" value="Nucleotide-diphospho-sugar transferases"/>
    <property type="match status" value="1"/>
</dbReference>
<reference evidence="2 3" key="1">
    <citation type="journal article" date="2013" name="Stand. Genomic Sci.">
        <title>Genome sequence of the reddish-pigmented Rubellimicrobium thermophilum type strain (DSM 16684(T)), a member of the Roseobacter clade.</title>
        <authorList>
            <person name="Fiebig A."/>
            <person name="Riedel T."/>
            <person name="Gronow S."/>
            <person name="Petersen J."/>
            <person name="Klenk H.P."/>
            <person name="Goker M."/>
        </authorList>
    </citation>
    <scope>NUCLEOTIDE SEQUENCE [LARGE SCALE GENOMIC DNA]</scope>
    <source>
        <strain evidence="2 3">DSM 16684</strain>
    </source>
</reference>
<dbReference type="PATRIC" id="fig|1123069.3.peg.1946"/>
<dbReference type="HOGENOM" id="CLU_076555_0_1_5"/>
<comment type="caution">
    <text evidence="2">The sequence shown here is derived from an EMBL/GenBank/DDBJ whole genome shotgun (WGS) entry which is preliminary data.</text>
</comment>
<dbReference type="AlphaFoldDB" id="S9QTG6"/>
<accession>S9QTG6</accession>
<dbReference type="Proteomes" id="UP000015346">
    <property type="component" value="Unassembled WGS sequence"/>
</dbReference>